<gene>
    <name evidence="2" type="ORF">BARVI_10540</name>
</gene>
<accession>W0ET20</accession>
<keyword evidence="1" id="KW-1133">Transmembrane helix</keyword>
<evidence type="ECO:0000313" key="2">
    <source>
        <dbReference type="EMBL" id="AHF13927.1"/>
    </source>
</evidence>
<dbReference type="HOGENOM" id="CLU_3305367_0_0_10"/>
<dbReference type="EMBL" id="CP007034">
    <property type="protein sequence ID" value="AHF13927.1"/>
    <property type="molecule type" value="Genomic_DNA"/>
</dbReference>
<keyword evidence="1" id="KW-0472">Membrane</keyword>
<protein>
    <submittedName>
        <fullName evidence="2">Uncharacterized protein</fullName>
    </submittedName>
</protein>
<reference evidence="2 3" key="1">
    <citation type="submission" date="2013-12" db="EMBL/GenBank/DDBJ databases">
        <authorList>
            <consortium name="DOE Joint Genome Institute"/>
            <person name="Eisen J."/>
            <person name="Huntemann M."/>
            <person name="Han J."/>
            <person name="Chen A."/>
            <person name="Kyrpides N."/>
            <person name="Mavromatis K."/>
            <person name="Markowitz V."/>
            <person name="Palaniappan K."/>
            <person name="Ivanova N."/>
            <person name="Schaumberg A."/>
            <person name="Pati A."/>
            <person name="Liolios K."/>
            <person name="Nordberg H.P."/>
            <person name="Cantor M.N."/>
            <person name="Hua S.X."/>
            <person name="Woyke T."/>
        </authorList>
    </citation>
    <scope>NUCLEOTIDE SEQUENCE [LARGE SCALE GENOMIC DNA]</scope>
    <source>
        <strain evidence="3">DSM 18177</strain>
    </source>
</reference>
<keyword evidence="3" id="KW-1185">Reference proteome</keyword>
<keyword evidence="1" id="KW-0812">Transmembrane</keyword>
<organism evidence="2 3">
    <name type="scientific">Barnesiella viscericola DSM 18177</name>
    <dbReference type="NCBI Taxonomy" id="880074"/>
    <lineage>
        <taxon>Bacteria</taxon>
        <taxon>Pseudomonadati</taxon>
        <taxon>Bacteroidota</taxon>
        <taxon>Bacteroidia</taxon>
        <taxon>Bacteroidales</taxon>
        <taxon>Barnesiellaceae</taxon>
        <taxon>Barnesiella</taxon>
    </lineage>
</organism>
<dbReference type="PATRIC" id="fig|880074.11.peg.2186"/>
<feature type="transmembrane region" description="Helical" evidence="1">
    <location>
        <begin position="6"/>
        <end position="29"/>
    </location>
</feature>
<evidence type="ECO:0000256" key="1">
    <source>
        <dbReference type="SAM" id="Phobius"/>
    </source>
</evidence>
<name>W0ET20_9BACT</name>
<evidence type="ECO:0000313" key="3">
    <source>
        <dbReference type="Proteomes" id="UP000018901"/>
    </source>
</evidence>
<sequence length="39" mass="4526">MRISSELFLCLGLAFTALYFLIFGIGFVITMKIRKKRNL</sequence>
<proteinExistence type="predicted"/>
<dbReference type="KEGG" id="bvs:BARVI_10540"/>
<dbReference type="Proteomes" id="UP000018901">
    <property type="component" value="Chromosome"/>
</dbReference>
<dbReference type="AlphaFoldDB" id="W0ET20"/>